<evidence type="ECO:0000256" key="3">
    <source>
        <dbReference type="ARBA" id="ARBA00022801"/>
    </source>
</evidence>
<keyword evidence="5" id="KW-1133">Transmembrane helix</keyword>
<feature type="transmembrane region" description="Helical" evidence="5">
    <location>
        <begin position="854"/>
        <end position="875"/>
    </location>
</feature>
<evidence type="ECO:0000259" key="6">
    <source>
        <dbReference type="PROSITE" id="PS51716"/>
    </source>
</evidence>
<dbReference type="InterPro" id="IPR027417">
    <property type="entry name" value="P-loop_NTPase"/>
</dbReference>
<accession>A0ABQ8MWC2</accession>
<keyword evidence="5" id="KW-0472">Membrane</keyword>
<keyword evidence="3" id="KW-0378">Hydrolase</keyword>
<comment type="caution">
    <text evidence="7">The sequence shown here is derived from an EMBL/GenBank/DDBJ whole genome shotgun (WGS) entry which is preliminary data.</text>
</comment>
<name>A0ABQ8MWC2_LABRO</name>
<dbReference type="InterPro" id="IPR030385">
    <property type="entry name" value="G_IRG_dom"/>
</dbReference>
<dbReference type="Gene3D" id="3.40.50.300">
    <property type="entry name" value="P-loop containing nucleotide triphosphate hydrolases"/>
    <property type="match status" value="2"/>
</dbReference>
<dbReference type="InterPro" id="IPR051515">
    <property type="entry name" value="IRG"/>
</dbReference>
<evidence type="ECO:0000256" key="5">
    <source>
        <dbReference type="SAM" id="Phobius"/>
    </source>
</evidence>
<keyword evidence="5" id="KW-0812">Transmembrane</keyword>
<dbReference type="PANTHER" id="PTHR32341:SF10">
    <property type="entry name" value="INTERFERON-INDUCIBLE GTPASE 5"/>
    <property type="match status" value="1"/>
</dbReference>
<organism evidence="7 8">
    <name type="scientific">Labeo rohita</name>
    <name type="common">Indian major carp</name>
    <name type="synonym">Cyprinus rohita</name>
    <dbReference type="NCBI Taxonomy" id="84645"/>
    <lineage>
        <taxon>Eukaryota</taxon>
        <taxon>Metazoa</taxon>
        <taxon>Chordata</taxon>
        <taxon>Craniata</taxon>
        <taxon>Vertebrata</taxon>
        <taxon>Euteleostomi</taxon>
        <taxon>Actinopterygii</taxon>
        <taxon>Neopterygii</taxon>
        <taxon>Teleostei</taxon>
        <taxon>Ostariophysi</taxon>
        <taxon>Cypriniformes</taxon>
        <taxon>Cyprinidae</taxon>
        <taxon>Labeoninae</taxon>
        <taxon>Labeonini</taxon>
        <taxon>Labeo</taxon>
    </lineage>
</organism>
<keyword evidence="8" id="KW-1185">Reference proteome</keyword>
<comment type="similarity">
    <text evidence="1">Belongs to the TRAFAC class dynamin-like GTPase superfamily. IRG family.</text>
</comment>
<proteinExistence type="inferred from homology"/>
<evidence type="ECO:0000313" key="8">
    <source>
        <dbReference type="Proteomes" id="UP000830375"/>
    </source>
</evidence>
<evidence type="ECO:0000256" key="2">
    <source>
        <dbReference type="ARBA" id="ARBA00022741"/>
    </source>
</evidence>
<protein>
    <submittedName>
        <fullName evidence="7">Interferon-inducible GTPase 5</fullName>
    </submittedName>
</protein>
<sequence length="902" mass="101276">MATLTFEDDLITPGELEHLKESISTQDLPTAIKTIKEVLEKQDLVELNIGVTGESGSGKSTFVNAFRGLGDEDEGSSKTGPVETTMEPEVYPHPKYKTVKVWDLPGIGTPNFKADEYLKQVVFERYDFFIIIASDRFRECHIQLAKEIMRMGKRFYFVRSKIDSSIAAEKRKKSFDQKKTLDTIREDCENEDPVVFLISGWELGKYDLNQLQERMERELPQHKRRVLMLALPNITLEINEKKKKVLQENIGRVALLSALVATVPIPGLSVAVDAALIAKELKRYYNAFGLDDPSLQKLCRTSGKTIKEVKSLMKSPFHQGISTSSILTLLGATALLISEDVVEMFVSFIPIIGSVVAGGMSYLTVSNMLKKALNDIADDSRNVLMASLETEVSEFHICEGNNSTCLPSLIILPASRALKHKAEMEETQNEEACWLLHKSPSNEKMLQASSASSPCDYPARLLEDIFPKSKSNREKWPTRSRMLTRQLSLNPQCPPQARSRGNPCTTSGQKQVQLLYAFSLIVLIPQQIIFSDWSAVWSEDPLPRDITFIQELLDKKCTLHTQSDLQVLIVSTSCLEFGPNDRKMEMFSGDDSCLITQEDLKDLKESISTQDLPTAVTTIKEFLKKQERRRRGLSSPKIQNCETLGSSDRFRECHTQLAKEIMRMGKKFYFVRSKMDSIINAEKRKKSFDQKKTLDTIREDCEKGLRKISVEDPVKYDFSQLQERMERELPQHKRRVLMLALPNIILEINEKKKKALEKNIGKVAVLSALVATGPIPGLSIALDVVIVINEIETYYSTFGLDDPSLQKLCERSGKTIEEFKSLMKSPLRCGINPALILSLVGAASLIVAENAVEYAVSLIPILGSLVAGGISYVTVFKMLKRALNDIAEDARNVLLASVQTEL</sequence>
<dbReference type="InterPro" id="IPR007743">
    <property type="entry name" value="Immunity-related_GTPase-like"/>
</dbReference>
<dbReference type="Proteomes" id="UP000830375">
    <property type="component" value="Unassembled WGS sequence"/>
</dbReference>
<feature type="transmembrane region" description="Helical" evidence="5">
    <location>
        <begin position="829"/>
        <end position="848"/>
    </location>
</feature>
<keyword evidence="4" id="KW-0342">GTP-binding</keyword>
<evidence type="ECO:0000256" key="4">
    <source>
        <dbReference type="ARBA" id="ARBA00023134"/>
    </source>
</evidence>
<dbReference type="Pfam" id="PF05049">
    <property type="entry name" value="IIGP"/>
    <property type="match status" value="2"/>
</dbReference>
<evidence type="ECO:0000313" key="7">
    <source>
        <dbReference type="EMBL" id="KAI2667142.1"/>
    </source>
</evidence>
<gene>
    <name evidence="7" type="ORF">H4Q32_003549</name>
</gene>
<dbReference type="PROSITE" id="PS51716">
    <property type="entry name" value="G_IRG"/>
    <property type="match status" value="2"/>
</dbReference>
<keyword evidence="2" id="KW-0547">Nucleotide-binding</keyword>
<feature type="domain" description="IRG-type G" evidence="6">
    <location>
        <begin position="646"/>
        <end position="739"/>
    </location>
</feature>
<evidence type="ECO:0000256" key="1">
    <source>
        <dbReference type="ARBA" id="ARBA00005429"/>
    </source>
</evidence>
<reference evidence="7 8" key="1">
    <citation type="submission" date="2022-01" db="EMBL/GenBank/DDBJ databases">
        <title>A high-quality chromosome-level genome assembly of rohu carp, Labeo rohita.</title>
        <authorList>
            <person name="Arick M.A. II"/>
            <person name="Hsu C.-Y."/>
            <person name="Magbanua Z."/>
            <person name="Pechanova O."/>
            <person name="Grover C."/>
            <person name="Miller E."/>
            <person name="Thrash A."/>
            <person name="Ezzel L."/>
            <person name="Alam S."/>
            <person name="Benzie J."/>
            <person name="Hamilton M."/>
            <person name="Karsi A."/>
            <person name="Lawrence M.L."/>
            <person name="Peterson D.G."/>
        </authorList>
    </citation>
    <scope>NUCLEOTIDE SEQUENCE [LARGE SCALE GENOMIC DNA]</scope>
    <source>
        <strain evidence="8">BAU-BD-2019</strain>
        <tissue evidence="7">Blood</tissue>
    </source>
</reference>
<dbReference type="PANTHER" id="PTHR32341">
    <property type="entry name" value="INTERFERON-INDUCIBLE GTPASE"/>
    <property type="match status" value="1"/>
</dbReference>
<dbReference type="SUPFAM" id="SSF52540">
    <property type="entry name" value="P-loop containing nucleoside triphosphate hydrolases"/>
    <property type="match status" value="1"/>
</dbReference>
<dbReference type="EMBL" id="JACTAM010000002">
    <property type="protein sequence ID" value="KAI2667142.1"/>
    <property type="molecule type" value="Genomic_DNA"/>
</dbReference>
<feature type="domain" description="IRG-type G" evidence="6">
    <location>
        <begin position="45"/>
        <end position="218"/>
    </location>
</feature>